<dbReference type="EMBL" id="CP017634">
    <property type="protein sequence ID" value="ATW28192.1"/>
    <property type="molecule type" value="Genomic_DNA"/>
</dbReference>
<sequence length="71" mass="8099">MGPPSQVKTGCRYSWANSFFPTYEAKIVNGTFIPQTKKYGSKLLPSLKLKIREEFVAMYGTKYLWGLSEKS</sequence>
<evidence type="ECO:0000313" key="1">
    <source>
        <dbReference type="EMBL" id="ATW28192.1"/>
    </source>
</evidence>
<dbReference type="KEGG" id="fwa:DCMF_28610"/>
<proteinExistence type="predicted"/>
<keyword evidence="2" id="KW-1185">Reference proteome</keyword>
<evidence type="ECO:0000313" key="2">
    <source>
        <dbReference type="Proteomes" id="UP000323521"/>
    </source>
</evidence>
<gene>
    <name evidence="1" type="ORF">DCMF_28610</name>
</gene>
<name>A0A3G1L077_FORW1</name>
<protein>
    <submittedName>
        <fullName evidence="1">Uncharacterized protein</fullName>
    </submittedName>
</protein>
<accession>A0A3G1L077</accession>
<reference evidence="1 2" key="1">
    <citation type="submission" date="2016-10" db="EMBL/GenBank/DDBJ databases">
        <title>Complete Genome Sequence of Peptococcaceae strain DCMF.</title>
        <authorList>
            <person name="Edwards R.J."/>
            <person name="Holland S.I."/>
            <person name="Deshpande N.P."/>
            <person name="Wong Y.K."/>
            <person name="Ertan H."/>
            <person name="Manefield M."/>
            <person name="Russell T.L."/>
            <person name="Lee M.J."/>
        </authorList>
    </citation>
    <scope>NUCLEOTIDE SEQUENCE [LARGE SCALE GENOMIC DNA]</scope>
    <source>
        <strain evidence="1 2">DCMF</strain>
    </source>
</reference>
<dbReference type="Proteomes" id="UP000323521">
    <property type="component" value="Chromosome"/>
</dbReference>
<organism evidence="1 2">
    <name type="scientific">Formimonas warabiya</name>
    <dbReference type="NCBI Taxonomy" id="1761012"/>
    <lineage>
        <taxon>Bacteria</taxon>
        <taxon>Bacillati</taxon>
        <taxon>Bacillota</taxon>
        <taxon>Clostridia</taxon>
        <taxon>Eubacteriales</taxon>
        <taxon>Peptococcaceae</taxon>
        <taxon>Candidatus Formimonas</taxon>
    </lineage>
</organism>
<dbReference type="AlphaFoldDB" id="A0A3G1L077"/>